<dbReference type="PROSITE" id="PS51915">
    <property type="entry name" value="ZAD"/>
    <property type="match status" value="1"/>
</dbReference>
<keyword evidence="14" id="KW-1185">Reference proteome</keyword>
<proteinExistence type="predicted"/>
<reference evidence="13" key="1">
    <citation type="submission" date="2020-05" db="UniProtKB">
        <authorList>
            <consortium name="EnsemblMetazoa"/>
        </authorList>
    </citation>
    <scope>IDENTIFICATION</scope>
    <source>
        <strain evidence="13">USDA</strain>
    </source>
</reference>
<evidence type="ECO:0008006" key="15">
    <source>
        <dbReference type="Google" id="ProtNLM"/>
    </source>
</evidence>
<feature type="binding site" evidence="10">
    <location>
        <position position="11"/>
    </location>
    <ligand>
        <name>Zn(2+)</name>
        <dbReference type="ChEBI" id="CHEBI:29105"/>
    </ligand>
</feature>
<evidence type="ECO:0000256" key="1">
    <source>
        <dbReference type="ARBA" id="ARBA00004123"/>
    </source>
</evidence>
<feature type="domain" description="C2H2-type" evidence="11">
    <location>
        <begin position="614"/>
        <end position="641"/>
    </location>
</feature>
<evidence type="ECO:0000256" key="9">
    <source>
        <dbReference type="PROSITE-ProRule" id="PRU00042"/>
    </source>
</evidence>
<feature type="domain" description="C2H2-type" evidence="11">
    <location>
        <begin position="391"/>
        <end position="419"/>
    </location>
</feature>
<dbReference type="Pfam" id="PF00096">
    <property type="entry name" value="zf-C2H2"/>
    <property type="match status" value="1"/>
</dbReference>
<dbReference type="FunFam" id="3.30.160.60:FF:000100">
    <property type="entry name" value="Zinc finger 45-like"/>
    <property type="match status" value="1"/>
</dbReference>
<dbReference type="InterPro" id="IPR012934">
    <property type="entry name" value="Znf_AD"/>
</dbReference>
<evidence type="ECO:0000256" key="4">
    <source>
        <dbReference type="ARBA" id="ARBA00022771"/>
    </source>
</evidence>
<feature type="binding site" evidence="10">
    <location>
        <position position="8"/>
    </location>
    <ligand>
        <name>Zn(2+)</name>
        <dbReference type="ChEBI" id="CHEBI:29105"/>
    </ligand>
</feature>
<dbReference type="SUPFAM" id="SSF57667">
    <property type="entry name" value="beta-beta-alpha zinc fingers"/>
    <property type="match status" value="3"/>
</dbReference>
<feature type="domain" description="C2H2-type" evidence="11">
    <location>
        <begin position="352"/>
        <end position="380"/>
    </location>
</feature>
<dbReference type="InterPro" id="IPR036236">
    <property type="entry name" value="Znf_C2H2_sf"/>
</dbReference>
<feature type="binding site" evidence="10">
    <location>
        <position position="56"/>
    </location>
    <ligand>
        <name>Zn(2+)</name>
        <dbReference type="ChEBI" id="CHEBI:29105"/>
    </ligand>
</feature>
<dbReference type="SMART" id="SM00868">
    <property type="entry name" value="zf-AD"/>
    <property type="match status" value="1"/>
</dbReference>
<comment type="subcellular location">
    <subcellularLocation>
        <location evidence="1">Nucleus</location>
    </subcellularLocation>
</comment>
<keyword evidence="8" id="KW-0539">Nucleus</keyword>
<dbReference type="SMART" id="SM00355">
    <property type="entry name" value="ZnF_C2H2"/>
    <property type="match status" value="11"/>
</dbReference>
<keyword evidence="5 10" id="KW-0862">Zinc</keyword>
<keyword evidence="4 9" id="KW-0863">Zinc-finger</keyword>
<evidence type="ECO:0000256" key="3">
    <source>
        <dbReference type="ARBA" id="ARBA00022737"/>
    </source>
</evidence>
<dbReference type="GO" id="GO:0008270">
    <property type="term" value="F:zinc ion binding"/>
    <property type="evidence" value="ECO:0007669"/>
    <property type="project" value="UniProtKB-UniRule"/>
</dbReference>
<evidence type="ECO:0000256" key="10">
    <source>
        <dbReference type="PROSITE-ProRule" id="PRU01263"/>
    </source>
</evidence>
<feature type="binding site" evidence="10">
    <location>
        <position position="59"/>
    </location>
    <ligand>
        <name>Zn(2+)</name>
        <dbReference type="ChEBI" id="CHEBI:29105"/>
    </ligand>
</feature>
<dbReference type="PROSITE" id="PS00028">
    <property type="entry name" value="ZINC_FINGER_C2H2_1"/>
    <property type="match status" value="9"/>
</dbReference>
<dbReference type="EnsemblMetazoa" id="SCAU009138-RA">
    <property type="protein sequence ID" value="SCAU009138-PA"/>
    <property type="gene ID" value="SCAU009138"/>
</dbReference>
<protein>
    <recommendedName>
        <fullName evidence="15">Protein krueppel</fullName>
    </recommendedName>
</protein>
<evidence type="ECO:0000256" key="5">
    <source>
        <dbReference type="ARBA" id="ARBA00022833"/>
    </source>
</evidence>
<dbReference type="PANTHER" id="PTHR24399">
    <property type="entry name" value="ZINC FINGER AND BTB DOMAIN-CONTAINING"/>
    <property type="match status" value="1"/>
</dbReference>
<dbReference type="GO" id="GO:0001227">
    <property type="term" value="F:DNA-binding transcription repressor activity, RNA polymerase II-specific"/>
    <property type="evidence" value="ECO:0007669"/>
    <property type="project" value="TreeGrafter"/>
</dbReference>
<dbReference type="Proteomes" id="UP000095300">
    <property type="component" value="Unassembled WGS sequence"/>
</dbReference>
<evidence type="ECO:0000256" key="2">
    <source>
        <dbReference type="ARBA" id="ARBA00022723"/>
    </source>
</evidence>
<keyword evidence="2 10" id="KW-0479">Metal-binding</keyword>
<keyword evidence="6" id="KW-0805">Transcription regulation</keyword>
<dbReference type="AlphaFoldDB" id="A0A1I8PL86"/>
<dbReference type="PROSITE" id="PS50157">
    <property type="entry name" value="ZINC_FINGER_C2H2_2"/>
    <property type="match status" value="7"/>
</dbReference>
<dbReference type="GO" id="GO:0005654">
    <property type="term" value="C:nucleoplasm"/>
    <property type="evidence" value="ECO:0007669"/>
    <property type="project" value="TreeGrafter"/>
</dbReference>
<dbReference type="SUPFAM" id="SSF57716">
    <property type="entry name" value="Glucocorticoid receptor-like (DNA-binding domain)"/>
    <property type="match status" value="1"/>
</dbReference>
<feature type="domain" description="ZAD" evidence="12">
    <location>
        <begin position="6"/>
        <end position="83"/>
    </location>
</feature>
<dbReference type="InterPro" id="IPR013087">
    <property type="entry name" value="Znf_C2H2_type"/>
</dbReference>
<organism evidence="13 14">
    <name type="scientific">Stomoxys calcitrans</name>
    <name type="common">Stable fly</name>
    <name type="synonym">Conops calcitrans</name>
    <dbReference type="NCBI Taxonomy" id="35570"/>
    <lineage>
        <taxon>Eukaryota</taxon>
        <taxon>Metazoa</taxon>
        <taxon>Ecdysozoa</taxon>
        <taxon>Arthropoda</taxon>
        <taxon>Hexapoda</taxon>
        <taxon>Insecta</taxon>
        <taxon>Pterygota</taxon>
        <taxon>Neoptera</taxon>
        <taxon>Endopterygota</taxon>
        <taxon>Diptera</taxon>
        <taxon>Brachycera</taxon>
        <taxon>Muscomorpha</taxon>
        <taxon>Muscoidea</taxon>
        <taxon>Muscidae</taxon>
        <taxon>Stomoxys</taxon>
    </lineage>
</organism>
<evidence type="ECO:0000256" key="7">
    <source>
        <dbReference type="ARBA" id="ARBA00023163"/>
    </source>
</evidence>
<dbReference type="Gene3D" id="3.40.1800.20">
    <property type="match status" value="1"/>
</dbReference>
<accession>A0A1I8PL86</accession>
<feature type="domain" description="C2H2-type" evidence="11">
    <location>
        <begin position="543"/>
        <end position="570"/>
    </location>
</feature>
<dbReference type="VEuPathDB" id="VectorBase:SCAU009138"/>
<dbReference type="STRING" id="35570.A0A1I8PL86"/>
<dbReference type="Pfam" id="PF07776">
    <property type="entry name" value="zf-AD"/>
    <property type="match status" value="1"/>
</dbReference>
<sequence>MSSTTHLCRLCVNLSHDGSCIYNNEGQPNEFYNRIGNYLPSKIVDLEKFKHISHICNECWHSLDEFCNFQQMVEKAQERLSQQFADTARMVEDCPIVEAIEDNLDIKVEEEFISESYQQVLAQSRNDVQENFVPPVVIRENFNIKNTNLESKERDHQNAFEFFEIAKGDSSGTINGALELPASYECSKKKVEFNAPEVTEAAKETREDDQLPIAPSPQEIQQPRCLSKAKFEREDDCTTFSDDEIPLAIRFARHKSATLKDADPKSQEIKKTFSSLAKNNVELFDECFAQTMPFVKCALCPKLIGKYSLYREHFYKAHPKNRFHIICCSKKLGHPNIIKRHILNEHNTIHVPKCQYCGLKFLNEHSLKVHVSGRHSDVRPPTSKRNPNECFRCSVCSGVWKNRRYLQLHMAKEHPSQQPTISVEENLKIGRALAEELKCHDPKILDDLVRTWLPKIQCVVCAEVLHKYSEYRQHFQRTHPHKDFYLRCCYRKLEINKKVLDHMLYHNNPETFKCLPCNRTYACEANLRSHNRLYHTTIQERKFSCQHCSKTFTTRRGLAFHSLKHNSEPLIEPEVTMQNDGSSVYNCKDCDYSTQSYKLFSSHRWAWHTRRKSYTCQICGESFRLASMLRNHLDGHTGYTKKYTCSTCGSSHKNFTLLKAHKQAHHDQQGIESKFKRRLTHACSWCSEKFAYASCLKIHMQKVHPGKRMQKSRISCTLCPLKFSNPLHFRLHLRKKHGKTSLEIKEEFAEDAEDSMEIGDEFKKSAEEQLLQ</sequence>
<evidence type="ECO:0000259" key="12">
    <source>
        <dbReference type="PROSITE" id="PS51915"/>
    </source>
</evidence>
<keyword evidence="3" id="KW-0677">Repeat</keyword>
<evidence type="ECO:0000256" key="8">
    <source>
        <dbReference type="ARBA" id="ARBA00023242"/>
    </source>
</evidence>
<gene>
    <name evidence="13" type="primary">106092622</name>
</gene>
<name>A0A1I8PL86_STOCA</name>
<keyword evidence="7" id="KW-0804">Transcription</keyword>
<dbReference type="PANTHER" id="PTHR24399:SF23">
    <property type="entry name" value="C2H2-TYPE DOMAIN-CONTAINING PROTEIN"/>
    <property type="match status" value="1"/>
</dbReference>
<evidence type="ECO:0000256" key="6">
    <source>
        <dbReference type="ARBA" id="ARBA00023015"/>
    </source>
</evidence>
<feature type="domain" description="C2H2-type" evidence="11">
    <location>
        <begin position="681"/>
        <end position="709"/>
    </location>
</feature>
<feature type="domain" description="C2H2-type" evidence="11">
    <location>
        <begin position="512"/>
        <end position="540"/>
    </location>
</feature>
<dbReference type="Gene3D" id="3.30.160.60">
    <property type="entry name" value="Classic Zinc Finger"/>
    <property type="match status" value="4"/>
</dbReference>
<feature type="domain" description="C2H2-type" evidence="11">
    <location>
        <begin position="643"/>
        <end position="670"/>
    </location>
</feature>
<evidence type="ECO:0000313" key="14">
    <source>
        <dbReference type="Proteomes" id="UP000095300"/>
    </source>
</evidence>
<evidence type="ECO:0000313" key="13">
    <source>
        <dbReference type="EnsemblMetazoa" id="SCAU009138-PA"/>
    </source>
</evidence>
<dbReference type="GO" id="GO:0000978">
    <property type="term" value="F:RNA polymerase II cis-regulatory region sequence-specific DNA binding"/>
    <property type="evidence" value="ECO:0007669"/>
    <property type="project" value="TreeGrafter"/>
</dbReference>
<evidence type="ECO:0000259" key="11">
    <source>
        <dbReference type="PROSITE" id="PS50157"/>
    </source>
</evidence>